<dbReference type="InterPro" id="IPR019410">
    <property type="entry name" value="Methyltransf_16"/>
</dbReference>
<reference evidence="1" key="1">
    <citation type="submission" date="2021-01" db="EMBL/GenBank/DDBJ databases">
        <authorList>
            <person name="Corre E."/>
            <person name="Pelletier E."/>
            <person name="Niang G."/>
            <person name="Scheremetjew M."/>
            <person name="Finn R."/>
            <person name="Kale V."/>
            <person name="Holt S."/>
            <person name="Cochrane G."/>
            <person name="Meng A."/>
            <person name="Brown T."/>
            <person name="Cohen L."/>
        </authorList>
    </citation>
    <scope>NUCLEOTIDE SEQUENCE</scope>
    <source>
        <strain evidence="1">CCMP1594</strain>
    </source>
</reference>
<dbReference type="Gene3D" id="3.40.50.150">
    <property type="entry name" value="Vaccinia Virus protein VP39"/>
    <property type="match status" value="1"/>
</dbReference>
<protein>
    <recommendedName>
        <fullName evidence="2">Calmodulin-lysine N-methyltransferase</fullName>
    </recommendedName>
</protein>
<dbReference type="AlphaFoldDB" id="A0A7S4C901"/>
<dbReference type="Pfam" id="PF10294">
    <property type="entry name" value="Methyltransf_16"/>
    <property type="match status" value="1"/>
</dbReference>
<gene>
    <name evidence="1" type="ORF">EGYM00163_LOCUS1051</name>
</gene>
<evidence type="ECO:0000313" key="1">
    <source>
        <dbReference type="EMBL" id="CAE0789937.1"/>
    </source>
</evidence>
<organism evidence="1">
    <name type="scientific">Eutreptiella gymnastica</name>
    <dbReference type="NCBI Taxonomy" id="73025"/>
    <lineage>
        <taxon>Eukaryota</taxon>
        <taxon>Discoba</taxon>
        <taxon>Euglenozoa</taxon>
        <taxon>Euglenida</taxon>
        <taxon>Spirocuta</taxon>
        <taxon>Euglenophyceae</taxon>
        <taxon>Eutreptiales</taxon>
        <taxon>Eutreptiaceae</taxon>
        <taxon>Eutreptiella</taxon>
    </lineage>
</organism>
<proteinExistence type="predicted"/>
<dbReference type="PANTHER" id="PTHR14614">
    <property type="entry name" value="HEPATOCELLULAR CARCINOMA-ASSOCIATED ANTIGEN"/>
    <property type="match status" value="1"/>
</dbReference>
<dbReference type="EMBL" id="HBJA01003294">
    <property type="protein sequence ID" value="CAE0789937.1"/>
    <property type="molecule type" value="Transcribed_RNA"/>
</dbReference>
<dbReference type="InterPro" id="IPR029063">
    <property type="entry name" value="SAM-dependent_MTases_sf"/>
</dbReference>
<dbReference type="SUPFAM" id="SSF53335">
    <property type="entry name" value="S-adenosyl-L-methionine-dependent methyltransferases"/>
    <property type="match status" value="1"/>
</dbReference>
<sequence length="261" mass="28913">MSAGHVPHTEGQISQNARFQCREFKVRDLTIKAFVRNPDVQMECDREHFDFFWDSDIVGQVIWEPSFILAEYVMDNRQSISGKRVIELGSGVALPSIIASSFADVSVASDNNASALALAETAWSLNAEALSQEQHNFQTKFIDWRKPVDEALRGSFDYVLAADVIYTTGTARPFLATAVSLLAEGTSPQVILLHEQRRAISADGGTENFDSSLQATLDLCSEFGLQYQQVPLSCFLAPGYTTTLPPERMADIACYIFEREG</sequence>
<accession>A0A7S4C901</accession>
<evidence type="ECO:0008006" key="2">
    <source>
        <dbReference type="Google" id="ProtNLM"/>
    </source>
</evidence>
<name>A0A7S4C901_9EUGL</name>